<dbReference type="EMBL" id="CAUWAG010000010">
    <property type="protein sequence ID" value="CAJ2506914.1"/>
    <property type="molecule type" value="Genomic_DNA"/>
</dbReference>
<evidence type="ECO:0000313" key="3">
    <source>
        <dbReference type="Proteomes" id="UP001295740"/>
    </source>
</evidence>
<reference evidence="2" key="1">
    <citation type="submission" date="2023-10" db="EMBL/GenBank/DDBJ databases">
        <authorList>
            <person name="Hackl T."/>
        </authorList>
    </citation>
    <scope>NUCLEOTIDE SEQUENCE</scope>
</reference>
<sequence length="236" mass="27838">MDSPRKAWGAAQFHHFPKLPPEIRIMIWELTIPQNRLLYLDDYSSSGCSHIVAHVCSESRAIAHLHGGWHHSNRVRTQAIWFDAERDSAFLRWHPRVMFPSIWKALRTLTVTAIEREMSIESSLYSILRGIASRPDLWQNLNTVNVLPRLRFGHNYLNIRRPKHFYGFQGKAVFLFDRDEVFHAAEQMAQSCSDECFIGNAMQHYHWTAKERKELWWRGLVPKAQRIWLSTRFESL</sequence>
<gene>
    <name evidence="2" type="ORF">KHLLAP_LOCUS7382</name>
</gene>
<keyword evidence="3" id="KW-1185">Reference proteome</keyword>
<dbReference type="PANTHER" id="PTHR35910:SF1">
    <property type="entry name" value="2EXR DOMAIN-CONTAINING PROTEIN"/>
    <property type="match status" value="1"/>
</dbReference>
<comment type="caution">
    <text evidence="2">The sequence shown here is derived from an EMBL/GenBank/DDBJ whole genome shotgun (WGS) entry which is preliminary data.</text>
</comment>
<dbReference type="Pfam" id="PF20150">
    <property type="entry name" value="2EXR"/>
    <property type="match status" value="1"/>
</dbReference>
<dbReference type="PANTHER" id="PTHR35910">
    <property type="entry name" value="2EXR DOMAIN-CONTAINING PROTEIN"/>
    <property type="match status" value="1"/>
</dbReference>
<evidence type="ECO:0000313" key="2">
    <source>
        <dbReference type="EMBL" id="CAJ2506914.1"/>
    </source>
</evidence>
<accession>A0AAI8YGZ3</accession>
<dbReference type="AlphaFoldDB" id="A0AAI8YGZ3"/>
<dbReference type="Proteomes" id="UP001295740">
    <property type="component" value="Unassembled WGS sequence"/>
</dbReference>
<evidence type="ECO:0000259" key="1">
    <source>
        <dbReference type="Pfam" id="PF20150"/>
    </source>
</evidence>
<proteinExistence type="predicted"/>
<feature type="domain" description="2EXR" evidence="1">
    <location>
        <begin position="13"/>
        <end position="87"/>
    </location>
</feature>
<name>A0AAI8YGZ3_9PEZI</name>
<dbReference type="InterPro" id="IPR045518">
    <property type="entry name" value="2EXR"/>
</dbReference>
<organism evidence="2 3">
    <name type="scientific">Anthostomella pinea</name>
    <dbReference type="NCBI Taxonomy" id="933095"/>
    <lineage>
        <taxon>Eukaryota</taxon>
        <taxon>Fungi</taxon>
        <taxon>Dikarya</taxon>
        <taxon>Ascomycota</taxon>
        <taxon>Pezizomycotina</taxon>
        <taxon>Sordariomycetes</taxon>
        <taxon>Xylariomycetidae</taxon>
        <taxon>Xylariales</taxon>
        <taxon>Xylariaceae</taxon>
        <taxon>Anthostomella</taxon>
    </lineage>
</organism>
<protein>
    <submittedName>
        <fullName evidence="2">Uu.00g081000.m01.CDS01</fullName>
    </submittedName>
</protein>